<dbReference type="AlphaFoldDB" id="A0A382WY42"/>
<reference evidence="1" key="1">
    <citation type="submission" date="2018-05" db="EMBL/GenBank/DDBJ databases">
        <authorList>
            <person name="Lanie J.A."/>
            <person name="Ng W.-L."/>
            <person name="Kazmierczak K.M."/>
            <person name="Andrzejewski T.M."/>
            <person name="Davidsen T.M."/>
            <person name="Wayne K.J."/>
            <person name="Tettelin H."/>
            <person name="Glass J.I."/>
            <person name="Rusch D."/>
            <person name="Podicherti R."/>
            <person name="Tsui H.-C.T."/>
            <person name="Winkler M.E."/>
        </authorList>
    </citation>
    <scope>NUCLEOTIDE SEQUENCE</scope>
</reference>
<proteinExistence type="predicted"/>
<feature type="non-terminal residue" evidence="1">
    <location>
        <position position="1"/>
    </location>
</feature>
<dbReference type="InterPro" id="IPR036465">
    <property type="entry name" value="vWFA_dom_sf"/>
</dbReference>
<feature type="non-terminal residue" evidence="1">
    <location>
        <position position="274"/>
    </location>
</feature>
<evidence type="ECO:0000313" key="1">
    <source>
        <dbReference type="EMBL" id="SVD63554.1"/>
    </source>
</evidence>
<gene>
    <name evidence="1" type="ORF">METZ01_LOCUS416408</name>
</gene>
<dbReference type="EMBL" id="UINC01163309">
    <property type="protein sequence ID" value="SVD63554.1"/>
    <property type="molecule type" value="Genomic_DNA"/>
</dbReference>
<organism evidence="1">
    <name type="scientific">marine metagenome</name>
    <dbReference type="NCBI Taxonomy" id="408172"/>
    <lineage>
        <taxon>unclassified sequences</taxon>
        <taxon>metagenomes</taxon>
        <taxon>ecological metagenomes</taxon>
    </lineage>
</organism>
<name>A0A382WY42_9ZZZZ</name>
<dbReference type="Gene3D" id="3.40.50.410">
    <property type="entry name" value="von Willebrand factor, type A domain"/>
    <property type="match status" value="1"/>
</dbReference>
<sequence>REGMREMLTVLSQDPQTRETVWISAITFGATAKMDSPLTRVTTAQNPNLMLGQGTALGAALDLLDKQIKEEGNGDTEENKGDHRPMAFLLTDGQPTDEWQPAKERFDEESRKLLSNFHVVGCGKAVDFKYLSQMSESVFSLSEITPESMRKLFSWMTQTVISASIESTDVPEGTGKEMAMLPQEMVLVKPKGDGMRPPISQLLLPSMCAKVSDEEWKTYLMRYERDGDDEPYLAAQAHKLETSDMECPECKPLRERFSLEGDAPCPYCQAEGWI</sequence>
<dbReference type="SUPFAM" id="SSF53300">
    <property type="entry name" value="vWA-like"/>
    <property type="match status" value="1"/>
</dbReference>
<accession>A0A382WY42</accession>
<protein>
    <submittedName>
        <fullName evidence="1">Uncharacterized protein</fullName>
    </submittedName>
</protein>